<keyword evidence="3" id="KW-1185">Reference proteome</keyword>
<gene>
    <name evidence="2" type="ORF">SAMN02746066_00992</name>
</gene>
<evidence type="ECO:0000313" key="2">
    <source>
        <dbReference type="EMBL" id="SHM17112.1"/>
    </source>
</evidence>
<dbReference type="RefSeq" id="WP_073283921.1">
    <property type="nucleotide sequence ID" value="NZ_FRCP01000007.1"/>
</dbReference>
<proteinExistence type="predicted"/>
<feature type="domain" description="DUF4037" evidence="1">
    <location>
        <begin position="111"/>
        <end position="209"/>
    </location>
</feature>
<dbReference type="Proteomes" id="UP000184038">
    <property type="component" value="Unassembled WGS sequence"/>
</dbReference>
<dbReference type="InterPro" id="IPR025117">
    <property type="entry name" value="DUF4037"/>
</dbReference>
<evidence type="ECO:0000259" key="1">
    <source>
        <dbReference type="Pfam" id="PF13228"/>
    </source>
</evidence>
<reference evidence="2 3" key="1">
    <citation type="submission" date="2016-11" db="EMBL/GenBank/DDBJ databases">
        <authorList>
            <person name="Jaros S."/>
            <person name="Januszkiewicz K."/>
            <person name="Wedrychowicz H."/>
        </authorList>
    </citation>
    <scope>NUCLEOTIDE SEQUENCE [LARGE SCALE GENOMIC DNA]</scope>
    <source>
        <strain evidence="2 3">DSM 15930</strain>
    </source>
</reference>
<dbReference type="EMBL" id="FRCP01000007">
    <property type="protein sequence ID" value="SHM17112.1"/>
    <property type="molecule type" value="Genomic_DNA"/>
</dbReference>
<dbReference type="AlphaFoldDB" id="A0A1M7GL36"/>
<accession>A0A1M7GL36</accession>
<dbReference type="Pfam" id="PF13228">
    <property type="entry name" value="DUF4037"/>
    <property type="match status" value="1"/>
</dbReference>
<protein>
    <recommendedName>
        <fullName evidence="1">DUF4037 domain-containing protein</fullName>
    </recommendedName>
</protein>
<sequence length="319" mass="37663">MSKNAMNYFENIIIPLIQANYPNIISDMDIMILGSVGLGIDDEISDIEASIYLDDAIWENQGKQLQLLLNDCLAKTNNWKREGSILCVHPVSWLLDGSANKFLSNNDNLPWENISFETLFTMQKNTIILNSKGILTHLREKTDVTKYPEQLWKKSLITNIKELYVEEFFELNKNVQRNHIPEANILFGLMIERIYHIAFLVSHEYYPWRTHLDWAFRNLSISKTELRSQIDKLLSTSSWNERVKIIKSIIEFYKNYIKNNNLIPEIDVYSDDLETELIWAERLSAWNTPDWRNFIKEKERNAVDSGYSPEQFWVWSLWE</sequence>
<name>A0A1M7GL36_9FIRM</name>
<evidence type="ECO:0000313" key="3">
    <source>
        <dbReference type="Proteomes" id="UP000184038"/>
    </source>
</evidence>
<organism evidence="2 3">
    <name type="scientific">Anaerosporobacter mobilis DSM 15930</name>
    <dbReference type="NCBI Taxonomy" id="1120996"/>
    <lineage>
        <taxon>Bacteria</taxon>
        <taxon>Bacillati</taxon>
        <taxon>Bacillota</taxon>
        <taxon>Clostridia</taxon>
        <taxon>Lachnospirales</taxon>
        <taxon>Lachnospiraceae</taxon>
        <taxon>Anaerosporobacter</taxon>
    </lineage>
</organism>